<organism evidence="10 11">
    <name type="scientific">Rhabdobacter roseus</name>
    <dbReference type="NCBI Taxonomy" id="1655419"/>
    <lineage>
        <taxon>Bacteria</taxon>
        <taxon>Pseudomonadati</taxon>
        <taxon>Bacteroidota</taxon>
        <taxon>Cytophagia</taxon>
        <taxon>Cytophagales</taxon>
        <taxon>Cytophagaceae</taxon>
        <taxon>Rhabdobacter</taxon>
    </lineage>
</organism>
<dbReference type="AlphaFoldDB" id="A0A840TYK1"/>
<comment type="similarity">
    <text evidence="2">Belongs to the UPF0702 family.</text>
</comment>
<proteinExistence type="inferred from homology"/>
<evidence type="ECO:0000313" key="10">
    <source>
        <dbReference type="EMBL" id="MBB5286692.1"/>
    </source>
</evidence>
<keyword evidence="3" id="KW-1003">Cell membrane</keyword>
<evidence type="ECO:0000313" key="11">
    <source>
        <dbReference type="Proteomes" id="UP000557307"/>
    </source>
</evidence>
<feature type="transmembrane region" description="Helical" evidence="7">
    <location>
        <begin position="78"/>
        <end position="95"/>
    </location>
</feature>
<name>A0A840TYK1_9BACT</name>
<feature type="domain" description="YetF C-terminal" evidence="8">
    <location>
        <begin position="101"/>
        <end position="170"/>
    </location>
</feature>
<reference evidence="10 11" key="1">
    <citation type="submission" date="2020-08" db="EMBL/GenBank/DDBJ databases">
        <title>Genomic Encyclopedia of Type Strains, Phase IV (KMG-IV): sequencing the most valuable type-strain genomes for metagenomic binning, comparative biology and taxonomic classification.</title>
        <authorList>
            <person name="Goeker M."/>
        </authorList>
    </citation>
    <scope>NUCLEOTIDE SEQUENCE [LARGE SCALE GENOMIC DNA]</scope>
    <source>
        <strain evidence="10 11">DSM 105074</strain>
    </source>
</reference>
<evidence type="ECO:0000256" key="3">
    <source>
        <dbReference type="ARBA" id="ARBA00022475"/>
    </source>
</evidence>
<dbReference type="GO" id="GO:0005886">
    <property type="term" value="C:plasma membrane"/>
    <property type="evidence" value="ECO:0007669"/>
    <property type="project" value="UniProtKB-SubCell"/>
</dbReference>
<evidence type="ECO:0000259" key="9">
    <source>
        <dbReference type="Pfam" id="PF20730"/>
    </source>
</evidence>
<accession>A0A840TYK1</accession>
<dbReference type="InterPro" id="IPR048454">
    <property type="entry name" value="YetF_N"/>
</dbReference>
<protein>
    <submittedName>
        <fullName evidence="10">Uncharacterized membrane protein YcaP (DUF421 family)</fullName>
    </submittedName>
</protein>
<dbReference type="Gene3D" id="3.30.240.20">
    <property type="entry name" value="bsu07140 like domains"/>
    <property type="match status" value="1"/>
</dbReference>
<dbReference type="InterPro" id="IPR023090">
    <property type="entry name" value="UPF0702_alpha/beta_dom_sf"/>
</dbReference>
<feature type="domain" description="YetF-like N-terminal transmembrane" evidence="9">
    <location>
        <begin position="27"/>
        <end position="98"/>
    </location>
</feature>
<keyword evidence="4 7" id="KW-0812">Transmembrane</keyword>
<dbReference type="RefSeq" id="WP_184178094.1">
    <property type="nucleotide sequence ID" value="NZ_JACHGF010000011.1"/>
</dbReference>
<feature type="transmembrane region" description="Helical" evidence="7">
    <location>
        <begin position="20"/>
        <end position="41"/>
    </location>
</feature>
<comment type="caution">
    <text evidence="10">The sequence shown here is derived from an EMBL/GenBank/DDBJ whole genome shotgun (WGS) entry which is preliminary data.</text>
</comment>
<dbReference type="PANTHER" id="PTHR34582:SF6">
    <property type="entry name" value="UPF0702 TRANSMEMBRANE PROTEIN YCAP"/>
    <property type="match status" value="1"/>
</dbReference>
<dbReference type="InterPro" id="IPR007353">
    <property type="entry name" value="DUF421"/>
</dbReference>
<evidence type="ECO:0000256" key="4">
    <source>
        <dbReference type="ARBA" id="ARBA00022692"/>
    </source>
</evidence>
<evidence type="ECO:0000256" key="5">
    <source>
        <dbReference type="ARBA" id="ARBA00022989"/>
    </source>
</evidence>
<sequence>MNEIKPFEWQRLILGDGTSWAFLLEVGFRTFIMYLVLLAFFRLSGRREIRQLSIFDLIIIVGLGSAAGDPMFYDDVALLPALTVFLVILAMYKFISYLGDKNPKLENWLQGEPVCILDEKGFYAHELESRGMDREDLFAQLRLQNVEHLGQVRRVYLEASGQFSLFFQPDEAVTPGLPTWPEVLESALKHIDAAGTFSCCHCGHTVHFPAPKAQPLCDRCGGLHWVPSQSTLRVK</sequence>
<dbReference type="EMBL" id="JACHGF010000011">
    <property type="protein sequence ID" value="MBB5286692.1"/>
    <property type="molecule type" value="Genomic_DNA"/>
</dbReference>
<evidence type="ECO:0000256" key="2">
    <source>
        <dbReference type="ARBA" id="ARBA00006448"/>
    </source>
</evidence>
<dbReference type="Proteomes" id="UP000557307">
    <property type="component" value="Unassembled WGS sequence"/>
</dbReference>
<evidence type="ECO:0000256" key="1">
    <source>
        <dbReference type="ARBA" id="ARBA00004651"/>
    </source>
</evidence>
<dbReference type="Pfam" id="PF20730">
    <property type="entry name" value="YetF_N"/>
    <property type="match status" value="1"/>
</dbReference>
<keyword evidence="11" id="KW-1185">Reference proteome</keyword>
<comment type="subcellular location">
    <subcellularLocation>
        <location evidence="1">Cell membrane</location>
        <topology evidence="1">Multi-pass membrane protein</topology>
    </subcellularLocation>
</comment>
<feature type="transmembrane region" description="Helical" evidence="7">
    <location>
        <begin position="53"/>
        <end position="72"/>
    </location>
</feature>
<evidence type="ECO:0000256" key="6">
    <source>
        <dbReference type="ARBA" id="ARBA00023136"/>
    </source>
</evidence>
<evidence type="ECO:0000256" key="7">
    <source>
        <dbReference type="SAM" id="Phobius"/>
    </source>
</evidence>
<dbReference type="Pfam" id="PF04239">
    <property type="entry name" value="DUF421"/>
    <property type="match status" value="1"/>
</dbReference>
<keyword evidence="6 7" id="KW-0472">Membrane</keyword>
<keyword evidence="5 7" id="KW-1133">Transmembrane helix</keyword>
<gene>
    <name evidence="10" type="ORF">HNQ92_004853</name>
</gene>
<evidence type="ECO:0000259" key="8">
    <source>
        <dbReference type="Pfam" id="PF04239"/>
    </source>
</evidence>
<dbReference type="PANTHER" id="PTHR34582">
    <property type="entry name" value="UPF0702 TRANSMEMBRANE PROTEIN YCAP"/>
    <property type="match status" value="1"/>
</dbReference>